<evidence type="ECO:0000256" key="5">
    <source>
        <dbReference type="ARBA" id="ARBA00022840"/>
    </source>
</evidence>
<protein>
    <recommendedName>
        <fullName evidence="1">non-specific serine/threonine protein kinase</fullName>
        <ecNumber evidence="1">2.7.11.1</ecNumber>
    </recommendedName>
</protein>
<dbReference type="PANTHER" id="PTHR43671">
    <property type="entry name" value="SERINE/THREONINE-PROTEIN KINASE NEK"/>
    <property type="match status" value="1"/>
</dbReference>
<dbReference type="Gene3D" id="1.10.510.10">
    <property type="entry name" value="Transferase(Phosphotransferase) domain 1"/>
    <property type="match status" value="1"/>
</dbReference>
<dbReference type="PANTHER" id="PTHR43671:SF13">
    <property type="entry name" value="SERINE_THREONINE-PROTEIN KINASE NEK2"/>
    <property type="match status" value="1"/>
</dbReference>
<dbReference type="Proteomes" id="UP001230426">
    <property type="component" value="Unassembled WGS sequence"/>
</dbReference>
<evidence type="ECO:0000256" key="1">
    <source>
        <dbReference type="ARBA" id="ARBA00012513"/>
    </source>
</evidence>
<dbReference type="InterPro" id="IPR011042">
    <property type="entry name" value="6-blade_b-propeller_TolB-like"/>
</dbReference>
<keyword evidence="8" id="KW-1185">Reference proteome</keyword>
<gene>
    <name evidence="7" type="ORF">J2S55_006988</name>
</gene>
<dbReference type="Gene3D" id="2.120.10.30">
    <property type="entry name" value="TolB, C-terminal domain"/>
    <property type="match status" value="1"/>
</dbReference>
<organism evidence="7 8">
    <name type="scientific">Streptosporangium brasiliense</name>
    <dbReference type="NCBI Taxonomy" id="47480"/>
    <lineage>
        <taxon>Bacteria</taxon>
        <taxon>Bacillati</taxon>
        <taxon>Actinomycetota</taxon>
        <taxon>Actinomycetes</taxon>
        <taxon>Streptosporangiales</taxon>
        <taxon>Streptosporangiaceae</taxon>
        <taxon>Streptosporangium</taxon>
    </lineage>
</organism>
<dbReference type="RefSeq" id="WP_306869677.1">
    <property type="nucleotide sequence ID" value="NZ_JAUSRB010000002.1"/>
</dbReference>
<keyword evidence="2" id="KW-0808">Transferase</keyword>
<evidence type="ECO:0000313" key="8">
    <source>
        <dbReference type="Proteomes" id="UP001230426"/>
    </source>
</evidence>
<dbReference type="InterPro" id="IPR011009">
    <property type="entry name" value="Kinase-like_dom_sf"/>
</dbReference>
<reference evidence="7 8" key="1">
    <citation type="submission" date="2023-07" db="EMBL/GenBank/DDBJ databases">
        <title>Sequencing the genomes of 1000 actinobacteria strains.</title>
        <authorList>
            <person name="Klenk H.-P."/>
        </authorList>
    </citation>
    <scope>NUCLEOTIDE SEQUENCE [LARGE SCALE GENOMIC DNA]</scope>
    <source>
        <strain evidence="7 8">DSM 44109</strain>
    </source>
</reference>
<evidence type="ECO:0000256" key="3">
    <source>
        <dbReference type="ARBA" id="ARBA00022741"/>
    </source>
</evidence>
<dbReference type="InterPro" id="IPR011044">
    <property type="entry name" value="Quino_amine_DH_bsu"/>
</dbReference>
<keyword evidence="5" id="KW-0067">ATP-binding</keyword>
<dbReference type="InterPro" id="IPR050660">
    <property type="entry name" value="NEK_Ser/Thr_kinase"/>
</dbReference>
<dbReference type="SUPFAM" id="SSF56112">
    <property type="entry name" value="Protein kinase-like (PK-like)"/>
    <property type="match status" value="1"/>
</dbReference>
<dbReference type="SUPFAM" id="SSF50969">
    <property type="entry name" value="YVTN repeat-like/Quinoprotein amine dehydrogenase"/>
    <property type="match status" value="1"/>
</dbReference>
<dbReference type="InterPro" id="IPR008271">
    <property type="entry name" value="Ser/Thr_kinase_AS"/>
</dbReference>
<evidence type="ECO:0000313" key="7">
    <source>
        <dbReference type="EMBL" id="MDP9867722.1"/>
    </source>
</evidence>
<sequence>MTDLAPLRADDPSHVGAYELLGRVGEGGQGSVFLGASPSGERVAVKLLRQSPGTDRPTGPVPDPLLREIEILRRVAPFCTAQVVETGMLGAQPYIVSEYVQGPTLQQVVDTEGPLRDARLRRLAVGTMTALSAIHRAGVVHRDFKPSNVLLGRDGPRVIDFGIARALDAAATGSGVVGTPPYMAPEQFESAPVGPSADLFAWGSTMVFAATGKPPFGRDSLPAVVNRILHRDPDLGDLDGDLRDLVEECLSKDPGRRPTAKDALLLLLGARERRPDGDLLTAGTAVASGAPEAAVVPGAPPARRGRRGTLLAGVAVAVALLSGGVVYTMIRGSVPDDAEVSASPSPAVIREVTAVPAAPAREIRLPELKTRLHESPGDPIHITSYMHLRKDVSDSFAREAKDEKFQSIGPYQEPLVSPDGAWTAVLPWIKASTPGPRDSIRLIKRATGQEFLVHTVSKPTANYNPYWSSDGRRVLLTTYDRALGTRQVLGFVVVDVATARATVVSVDTKGIGDFPFMWAPGESTVAVRFPSGSGAGLRLFDLRGKTVRTIPSVGEPSSSENTFSPAGKQFVTLCPDRIATACLWDTATGRRRATIPVPVASTLIGWYNDAHVILLDRTRDPRRVVAVNTEGKVVRVLAEIPADELGGGGGRFVPRYTRTGH</sequence>
<evidence type="ECO:0000256" key="4">
    <source>
        <dbReference type="ARBA" id="ARBA00022777"/>
    </source>
</evidence>
<comment type="caution">
    <text evidence="7">The sequence shown here is derived from an EMBL/GenBank/DDBJ whole genome shotgun (WGS) entry which is preliminary data.</text>
</comment>
<name>A0ABT9REN3_9ACTN</name>
<dbReference type="EC" id="2.7.11.1" evidence="1"/>
<evidence type="ECO:0000256" key="2">
    <source>
        <dbReference type="ARBA" id="ARBA00022679"/>
    </source>
</evidence>
<dbReference type="Pfam" id="PF00069">
    <property type="entry name" value="Pkinase"/>
    <property type="match status" value="1"/>
</dbReference>
<dbReference type="Gene3D" id="3.30.200.20">
    <property type="entry name" value="Phosphorylase Kinase, domain 1"/>
    <property type="match status" value="1"/>
</dbReference>
<dbReference type="EMBL" id="JAUSRB010000002">
    <property type="protein sequence ID" value="MDP9867722.1"/>
    <property type="molecule type" value="Genomic_DNA"/>
</dbReference>
<accession>A0ABT9REN3</accession>
<keyword evidence="3" id="KW-0547">Nucleotide-binding</keyword>
<proteinExistence type="predicted"/>
<dbReference type="CDD" id="cd14014">
    <property type="entry name" value="STKc_PknB_like"/>
    <property type="match status" value="1"/>
</dbReference>
<dbReference type="PROSITE" id="PS50011">
    <property type="entry name" value="PROTEIN_KINASE_DOM"/>
    <property type="match status" value="1"/>
</dbReference>
<dbReference type="InterPro" id="IPR000719">
    <property type="entry name" value="Prot_kinase_dom"/>
</dbReference>
<feature type="domain" description="Protein kinase" evidence="6">
    <location>
        <begin position="18"/>
        <end position="268"/>
    </location>
</feature>
<keyword evidence="4" id="KW-0418">Kinase</keyword>
<dbReference type="PROSITE" id="PS00108">
    <property type="entry name" value="PROTEIN_KINASE_ST"/>
    <property type="match status" value="1"/>
</dbReference>
<evidence type="ECO:0000259" key="6">
    <source>
        <dbReference type="PROSITE" id="PS50011"/>
    </source>
</evidence>